<dbReference type="Proteomes" id="UP000006558">
    <property type="component" value="Chromosome"/>
</dbReference>
<evidence type="ECO:0000259" key="2">
    <source>
        <dbReference type="Pfam" id="PF07992"/>
    </source>
</evidence>
<reference evidence="4" key="1">
    <citation type="submission" date="2007-05" db="EMBL/GenBank/DDBJ databases">
        <title>Complete sequence of Thermotoga petrophila RKU-1.</title>
        <authorList>
            <consortium name="US DOE Joint Genome Institute"/>
            <person name="Copeland A."/>
            <person name="Lucas S."/>
            <person name="Lapidus A."/>
            <person name="Barry K."/>
            <person name="Glavina del Rio T."/>
            <person name="Dalin E."/>
            <person name="Tice H."/>
            <person name="Pitluck S."/>
            <person name="Sims D."/>
            <person name="Brettin T."/>
            <person name="Bruce D."/>
            <person name="Detter J.C."/>
            <person name="Han C."/>
            <person name="Tapia R."/>
            <person name="Schmutz J."/>
            <person name="Larimer F."/>
            <person name="Land M."/>
            <person name="Hauser L."/>
            <person name="Kyrpides N."/>
            <person name="Mikhailova N."/>
            <person name="Nelson K."/>
            <person name="Gogarten J.P."/>
            <person name="Noll K."/>
            <person name="Richardson P."/>
        </authorList>
    </citation>
    <scope>NUCLEOTIDE SEQUENCE [LARGE SCALE GENOMIC DNA]</scope>
    <source>
        <strain evidence="4">ATCC BAA-488 / DSM 13995 / JCM 10881 / RKU-1</strain>
    </source>
</reference>
<dbReference type="SUPFAM" id="SSF51905">
    <property type="entry name" value="FAD/NAD(P)-binding domain"/>
    <property type="match status" value="1"/>
</dbReference>
<name>A5IMF2_THEP1</name>
<proteinExistence type="predicted"/>
<dbReference type="Gene3D" id="3.50.50.60">
    <property type="entry name" value="FAD/NAD(P)-binding domain"/>
    <property type="match status" value="2"/>
</dbReference>
<evidence type="ECO:0000256" key="1">
    <source>
        <dbReference type="ARBA" id="ARBA00023002"/>
    </source>
</evidence>
<gene>
    <name evidence="3" type="ordered locus">Tpet_1361</name>
</gene>
<dbReference type="PANTHER" id="PTHR42949">
    <property type="entry name" value="ANAEROBIC GLYCEROL-3-PHOSPHATE DEHYDROGENASE SUBUNIT B"/>
    <property type="match status" value="1"/>
</dbReference>
<dbReference type="PANTHER" id="PTHR42949:SF3">
    <property type="entry name" value="ANAEROBIC GLYCEROL-3-PHOSPHATE DEHYDROGENASE SUBUNIT B"/>
    <property type="match status" value="1"/>
</dbReference>
<evidence type="ECO:0000313" key="4">
    <source>
        <dbReference type="Proteomes" id="UP000006558"/>
    </source>
</evidence>
<dbReference type="InterPro" id="IPR051691">
    <property type="entry name" value="Metab_Enz_Cyan_OpOx_G3PDH"/>
</dbReference>
<dbReference type="EMBL" id="CP000702">
    <property type="protein sequence ID" value="ABQ47375.1"/>
    <property type="molecule type" value="Genomic_DNA"/>
</dbReference>
<dbReference type="eggNOG" id="COG0446">
    <property type="taxonomic scope" value="Bacteria"/>
</dbReference>
<reference evidence="3 4" key="2">
    <citation type="journal article" date="2009" name="Proc. Natl. Acad. Sci. U.S.A.">
        <title>On the chimeric nature, thermophilic origin, and phylogenetic placement of the Thermotogales.</title>
        <authorList>
            <person name="Zhaxybayeva O."/>
            <person name="Swithers K.S."/>
            <person name="Lapierre P."/>
            <person name="Fournier G.P."/>
            <person name="Bickhart D.M."/>
            <person name="DeBoy R.T."/>
            <person name="Nelson K.E."/>
            <person name="Nesbo C.L."/>
            <person name="Doolittle W.F."/>
            <person name="Gogarten J.P."/>
            <person name="Noll K.M."/>
        </authorList>
    </citation>
    <scope>NUCLEOTIDE SEQUENCE [LARGE SCALE GENOMIC DNA]</scope>
    <source>
        <strain evidence="4">ATCC BAA-488 / DSM 13995 / JCM 10881 / RKU-1</strain>
    </source>
</reference>
<dbReference type="Pfam" id="PF07992">
    <property type="entry name" value="Pyr_redox_2"/>
    <property type="match status" value="1"/>
</dbReference>
<dbReference type="InterPro" id="IPR036188">
    <property type="entry name" value="FAD/NAD-bd_sf"/>
</dbReference>
<dbReference type="RefSeq" id="WP_011943834.1">
    <property type="nucleotide sequence ID" value="NC_009486.1"/>
</dbReference>
<dbReference type="PRINTS" id="PR00368">
    <property type="entry name" value="FADPNR"/>
</dbReference>
<evidence type="ECO:0000313" key="3">
    <source>
        <dbReference type="EMBL" id="ABQ47375.1"/>
    </source>
</evidence>
<sequence>MRVDVMVIGAGAAGMAAALKAKEEGAEVLLVERDERTGGILNQCIHNGFGLHYFRQELTGPEYAERFQEKMEKMGIRALTNAYVKRVEDRRVILVTEHGIEEVEVGALVYATGARERPFGSLMIPGDRPSGIFTAGVAQRLINIENRLPGKRALILGSGDIGLIMARRLTLEGMEVVGVVERLPYAGGLLRNVIQCLEDYSIPLYLSSTVVEVRGRERLEEVVVAKVDEQFRPIPGTERVFKVDTLVLSVGLIPQVELIENLVVKNPTSRGVGVSNIGQTSRDWIFSAGNCTVIFDLVDYVSYEGETAGRYAAKFVKDEIPREKIPVTPGKNVMVVHPIWYTPAEPLTLYLRVKKPMEKGRLVVGRFEKEFEDLIPSEMLRVRISDRDLEGLDEIVVSVEEVN</sequence>
<dbReference type="STRING" id="390874.Tpet_1361"/>
<dbReference type="AlphaFoldDB" id="A5IMF2"/>
<dbReference type="KEGG" id="tpt:Tpet_1361"/>
<organism evidence="3 4">
    <name type="scientific">Thermotoga petrophila (strain ATCC BAA-488 / DSM 13995 / JCM 10881 / RKU-1)</name>
    <dbReference type="NCBI Taxonomy" id="390874"/>
    <lineage>
        <taxon>Bacteria</taxon>
        <taxon>Thermotogati</taxon>
        <taxon>Thermotogota</taxon>
        <taxon>Thermotogae</taxon>
        <taxon>Thermotogales</taxon>
        <taxon>Thermotogaceae</taxon>
        <taxon>Thermotoga</taxon>
    </lineage>
</organism>
<dbReference type="GO" id="GO:0016491">
    <property type="term" value="F:oxidoreductase activity"/>
    <property type="evidence" value="ECO:0007669"/>
    <property type="project" value="UniProtKB-KW"/>
</dbReference>
<dbReference type="PRINTS" id="PR00469">
    <property type="entry name" value="PNDRDTASEII"/>
</dbReference>
<protein>
    <submittedName>
        <fullName evidence="3">FAD-dependent pyridine nucleotide-disulphide oxidoreductase</fullName>
    </submittedName>
</protein>
<dbReference type="InterPro" id="IPR023753">
    <property type="entry name" value="FAD/NAD-binding_dom"/>
</dbReference>
<keyword evidence="1" id="KW-0560">Oxidoreductase</keyword>
<accession>A5IMF2</accession>
<dbReference type="HOGENOM" id="CLU_030705_0_0_0"/>
<feature type="domain" description="FAD/NAD(P)-binding" evidence="2">
    <location>
        <begin position="4"/>
        <end position="298"/>
    </location>
</feature>